<keyword evidence="2" id="KW-0732">Signal</keyword>
<evidence type="ECO:0000313" key="3">
    <source>
        <dbReference type="EMBL" id="TKD03109.1"/>
    </source>
</evidence>
<name>A0A4U1J6Y7_9BACT</name>
<evidence type="ECO:0000313" key="4">
    <source>
        <dbReference type="Proteomes" id="UP000309215"/>
    </source>
</evidence>
<dbReference type="Pfam" id="PF10092">
    <property type="entry name" value="DUF2330"/>
    <property type="match status" value="1"/>
</dbReference>
<keyword evidence="1" id="KW-1133">Transmembrane helix</keyword>
<gene>
    <name evidence="3" type="ORF">E8A74_27695</name>
</gene>
<dbReference type="InterPro" id="IPR019283">
    <property type="entry name" value="DUF2330"/>
</dbReference>
<dbReference type="AlphaFoldDB" id="A0A4U1J6Y7"/>
<evidence type="ECO:0000256" key="1">
    <source>
        <dbReference type="SAM" id="Phobius"/>
    </source>
</evidence>
<sequence length="480" mass="50647">MGSRVAKHPRSALPGTCLRRTAMKLLRALALSLPFLVVPALYATDSNACGGCFISQQETTQVTGHRMVLSISNDRTTLWDQITYAGDPSSFAWLLPIKGQVDVGLSSDAVFNALEQGTQISVLSPSINCLPSDCVGAPSAGGDGNGGTGGASGGVEVIAEEVVGPYATVQLSSQDPNALANWLLTNGYNIPPDIKPIVDAYVNEGFDFLALKLVPGQGINSMRPVRITSLGAVPVLPLRMVAAGTGAITPITLWVLAEGRYEPTNFPSFQIKAADLVWNWDTQSSNYKDIKQQSFDASGGKAWLVEAGEPLSRYWLEDSLKYTAEFDPENSGYGGDPMGPSALDECIEDLDALFGSIPENSLWVTRIHAELSRAALAADLTLGASNDQSYVERWLQVSNAVGTPPACPPPPDWCVDPGTEPGTDPDLNPWDNGFGVGNDDPNLGQSSGGCAVGGAASMPAALGLLGGAMLLSVARRRRRR</sequence>
<accession>A0A4U1J6Y7</accession>
<keyword evidence="1" id="KW-0472">Membrane</keyword>
<keyword evidence="4" id="KW-1185">Reference proteome</keyword>
<feature type="signal peptide" evidence="2">
    <location>
        <begin position="1"/>
        <end position="43"/>
    </location>
</feature>
<protein>
    <submittedName>
        <fullName evidence="3">DUF2330 domain-containing protein</fullName>
    </submittedName>
</protein>
<keyword evidence="1" id="KW-0812">Transmembrane</keyword>
<organism evidence="3 4">
    <name type="scientific">Polyangium fumosum</name>
    <dbReference type="NCBI Taxonomy" id="889272"/>
    <lineage>
        <taxon>Bacteria</taxon>
        <taxon>Pseudomonadati</taxon>
        <taxon>Myxococcota</taxon>
        <taxon>Polyangia</taxon>
        <taxon>Polyangiales</taxon>
        <taxon>Polyangiaceae</taxon>
        <taxon>Polyangium</taxon>
    </lineage>
</organism>
<comment type="caution">
    <text evidence="3">The sequence shown here is derived from an EMBL/GenBank/DDBJ whole genome shotgun (WGS) entry which is preliminary data.</text>
</comment>
<feature type="chain" id="PRO_5020201028" evidence="2">
    <location>
        <begin position="44"/>
        <end position="480"/>
    </location>
</feature>
<evidence type="ECO:0000256" key="2">
    <source>
        <dbReference type="SAM" id="SignalP"/>
    </source>
</evidence>
<dbReference type="OrthoDB" id="5493296at2"/>
<reference evidence="3 4" key="1">
    <citation type="submission" date="2019-04" db="EMBL/GenBank/DDBJ databases">
        <authorList>
            <person name="Li Y."/>
            <person name="Wang J."/>
        </authorList>
    </citation>
    <scope>NUCLEOTIDE SEQUENCE [LARGE SCALE GENOMIC DNA]</scope>
    <source>
        <strain evidence="3 4">DSM 14668</strain>
    </source>
</reference>
<dbReference type="Proteomes" id="UP000309215">
    <property type="component" value="Unassembled WGS sequence"/>
</dbReference>
<dbReference type="EMBL" id="SSMQ01000032">
    <property type="protein sequence ID" value="TKD03109.1"/>
    <property type="molecule type" value="Genomic_DNA"/>
</dbReference>
<feature type="transmembrane region" description="Helical" evidence="1">
    <location>
        <begin position="451"/>
        <end position="474"/>
    </location>
</feature>
<proteinExistence type="predicted"/>